<dbReference type="AlphaFoldDB" id="A0AAV4EKT5"/>
<evidence type="ECO:0000256" key="1">
    <source>
        <dbReference type="ARBA" id="ARBA00004613"/>
    </source>
</evidence>
<keyword evidence="6" id="KW-1185">Reference proteome</keyword>
<dbReference type="Proteomes" id="UP000762676">
    <property type="component" value="Unassembled WGS sequence"/>
</dbReference>
<dbReference type="Pfam" id="PF14704">
    <property type="entry name" value="DERM"/>
    <property type="match status" value="1"/>
</dbReference>
<organism evidence="5 6">
    <name type="scientific">Elysia marginata</name>
    <dbReference type="NCBI Taxonomy" id="1093978"/>
    <lineage>
        <taxon>Eukaryota</taxon>
        <taxon>Metazoa</taxon>
        <taxon>Spiralia</taxon>
        <taxon>Lophotrochozoa</taxon>
        <taxon>Mollusca</taxon>
        <taxon>Gastropoda</taxon>
        <taxon>Heterobranchia</taxon>
        <taxon>Euthyneura</taxon>
        <taxon>Panpulmonata</taxon>
        <taxon>Sacoglossa</taxon>
        <taxon>Placobranchoidea</taxon>
        <taxon>Plakobranchidae</taxon>
        <taxon>Elysia</taxon>
    </lineage>
</organism>
<dbReference type="GO" id="GO:0030199">
    <property type="term" value="P:collagen fibril organization"/>
    <property type="evidence" value="ECO:0007669"/>
    <property type="project" value="TreeGrafter"/>
</dbReference>
<name>A0AAV4EKT5_9GAST</name>
<dbReference type="GO" id="GO:0005615">
    <property type="term" value="C:extracellular space"/>
    <property type="evidence" value="ECO:0007669"/>
    <property type="project" value="TreeGrafter"/>
</dbReference>
<comment type="similarity">
    <text evidence="2">Belongs to the dermatopontin family.</text>
</comment>
<dbReference type="PANTHER" id="PTHR15040">
    <property type="entry name" value="DERMATOPONTIN-RELATED"/>
    <property type="match status" value="1"/>
</dbReference>
<proteinExistence type="inferred from homology"/>
<keyword evidence="4" id="KW-1015">Disulfide bond</keyword>
<dbReference type="GO" id="GO:0031012">
    <property type="term" value="C:extracellular matrix"/>
    <property type="evidence" value="ECO:0007669"/>
    <property type="project" value="TreeGrafter"/>
</dbReference>
<comment type="subcellular location">
    <subcellularLocation>
        <location evidence="1">Secreted</location>
    </subcellularLocation>
</comment>
<comment type="caution">
    <text evidence="5">The sequence shown here is derived from an EMBL/GenBank/DDBJ whole genome shotgun (WGS) entry which is preliminary data.</text>
</comment>
<evidence type="ECO:0000313" key="5">
    <source>
        <dbReference type="EMBL" id="GFR61588.1"/>
    </source>
</evidence>
<dbReference type="EMBL" id="BMAT01003747">
    <property type="protein sequence ID" value="GFR61588.1"/>
    <property type="molecule type" value="Genomic_DNA"/>
</dbReference>
<dbReference type="PANTHER" id="PTHR15040:SF1">
    <property type="entry name" value="DERMATOPONTIN-LIKE ISOFORM X1"/>
    <property type="match status" value="1"/>
</dbReference>
<reference evidence="5 6" key="1">
    <citation type="journal article" date="2021" name="Elife">
        <title>Chloroplast acquisition without the gene transfer in kleptoplastic sea slugs, Plakobranchus ocellatus.</title>
        <authorList>
            <person name="Maeda T."/>
            <person name="Takahashi S."/>
            <person name="Yoshida T."/>
            <person name="Shimamura S."/>
            <person name="Takaki Y."/>
            <person name="Nagai Y."/>
            <person name="Toyoda A."/>
            <person name="Suzuki Y."/>
            <person name="Arimoto A."/>
            <person name="Ishii H."/>
            <person name="Satoh N."/>
            <person name="Nishiyama T."/>
            <person name="Hasebe M."/>
            <person name="Maruyama T."/>
            <person name="Minagawa J."/>
            <person name="Obokata J."/>
            <person name="Shigenobu S."/>
        </authorList>
    </citation>
    <scope>NUCLEOTIDE SEQUENCE [LARGE SCALE GENOMIC DNA]</scope>
</reference>
<dbReference type="InterPro" id="IPR026645">
    <property type="entry name" value="Dermatopontin"/>
</dbReference>
<evidence type="ECO:0000256" key="4">
    <source>
        <dbReference type="ARBA" id="ARBA00023157"/>
    </source>
</evidence>
<keyword evidence="3" id="KW-0964">Secreted</keyword>
<protein>
    <submittedName>
        <fullName evidence="5">Dermatopontin</fullName>
    </submittedName>
</protein>
<evidence type="ECO:0000256" key="2">
    <source>
        <dbReference type="ARBA" id="ARBA00008712"/>
    </source>
</evidence>
<gene>
    <name evidence="5" type="ORF">ElyMa_001850900</name>
</gene>
<sequence length="99" mass="11574">MDGPLDYKCPNNGVLAGVSRELDWKTEDRPFKFRCCGQVGDTVSRCTCTDYRNYWDEEFILYVSSRHVLTGLHYVRVNYLTHRRHKSVAIPSRFVAENL</sequence>
<evidence type="ECO:0000313" key="6">
    <source>
        <dbReference type="Proteomes" id="UP000762676"/>
    </source>
</evidence>
<evidence type="ECO:0000256" key="3">
    <source>
        <dbReference type="ARBA" id="ARBA00022525"/>
    </source>
</evidence>
<accession>A0AAV4EKT5</accession>